<comment type="caution">
    <text evidence="3">The sequence shown here is derived from an EMBL/GenBank/DDBJ whole genome shotgun (WGS) entry which is preliminary data.</text>
</comment>
<organism evidence="3 4">
    <name type="scientific">Tetraparma gracilis</name>
    <dbReference type="NCBI Taxonomy" id="2962635"/>
    <lineage>
        <taxon>Eukaryota</taxon>
        <taxon>Sar</taxon>
        <taxon>Stramenopiles</taxon>
        <taxon>Ochrophyta</taxon>
        <taxon>Bolidophyceae</taxon>
        <taxon>Parmales</taxon>
        <taxon>Triparmaceae</taxon>
        <taxon>Tetraparma</taxon>
    </lineage>
</organism>
<evidence type="ECO:0000259" key="2">
    <source>
        <dbReference type="Pfam" id="PF00122"/>
    </source>
</evidence>
<evidence type="ECO:0000313" key="4">
    <source>
        <dbReference type="Proteomes" id="UP001165060"/>
    </source>
</evidence>
<name>A0ABQ6M7A1_9STRA</name>
<proteinExistence type="predicted"/>
<protein>
    <recommendedName>
        <fullName evidence="2">P-type ATPase A domain-containing protein</fullName>
    </recommendedName>
</protein>
<dbReference type="Pfam" id="PF00122">
    <property type="entry name" value="E1-E2_ATPase"/>
    <property type="match status" value="1"/>
</dbReference>
<feature type="region of interest" description="Disordered" evidence="1">
    <location>
        <begin position="176"/>
        <end position="201"/>
    </location>
</feature>
<dbReference type="Proteomes" id="UP001165060">
    <property type="component" value="Unassembled WGS sequence"/>
</dbReference>
<dbReference type="EMBL" id="BRYB01005135">
    <property type="protein sequence ID" value="GMI20865.1"/>
    <property type="molecule type" value="Genomic_DNA"/>
</dbReference>
<accession>A0ABQ6M7A1</accession>
<gene>
    <name evidence="3" type="ORF">TeGR_g6309</name>
</gene>
<dbReference type="InterPro" id="IPR008250">
    <property type="entry name" value="ATPase_P-typ_transduc_dom_A_sf"/>
</dbReference>
<feature type="domain" description="P-type ATPase A" evidence="2">
    <location>
        <begin position="71"/>
        <end position="166"/>
    </location>
</feature>
<dbReference type="InterPro" id="IPR059000">
    <property type="entry name" value="ATPase_P-type_domA"/>
</dbReference>
<sequence>MSSNFFLYSPLAPAEVEAARLAHGENVLPPPLPLPSWLCCLLPLLSSFAAVRVLKSIGPADANLLRATSADFVLYDADNAVVGDVLKVQAGERVPADCTVLAVGAADEGEGEAGAGVAVDEAEVTGVGRRRVPVGGAVHAGGTLLEGWCVCRVTAVGRGTRLGRLILAGKFPIPDKLKSGGEGGGGGEEETVQLLSGGKKS</sequence>
<reference evidence="3 4" key="1">
    <citation type="journal article" date="2023" name="Commun. Biol.">
        <title>Genome analysis of Parmales, the sister group of diatoms, reveals the evolutionary specialization of diatoms from phago-mixotrophs to photoautotrophs.</title>
        <authorList>
            <person name="Ban H."/>
            <person name="Sato S."/>
            <person name="Yoshikawa S."/>
            <person name="Yamada K."/>
            <person name="Nakamura Y."/>
            <person name="Ichinomiya M."/>
            <person name="Sato N."/>
            <person name="Blanc-Mathieu R."/>
            <person name="Endo H."/>
            <person name="Kuwata A."/>
            <person name="Ogata H."/>
        </authorList>
    </citation>
    <scope>NUCLEOTIDE SEQUENCE [LARGE SCALE GENOMIC DNA]</scope>
</reference>
<keyword evidence="4" id="KW-1185">Reference proteome</keyword>
<evidence type="ECO:0000256" key="1">
    <source>
        <dbReference type="SAM" id="MobiDB-lite"/>
    </source>
</evidence>
<dbReference type="Gene3D" id="2.70.150.10">
    <property type="entry name" value="Calcium-transporting ATPase, cytoplasmic transduction domain A"/>
    <property type="match status" value="1"/>
</dbReference>
<evidence type="ECO:0000313" key="3">
    <source>
        <dbReference type="EMBL" id="GMI20865.1"/>
    </source>
</evidence>
<dbReference type="SUPFAM" id="SSF81653">
    <property type="entry name" value="Calcium ATPase, transduction domain A"/>
    <property type="match status" value="1"/>
</dbReference>